<dbReference type="OrthoDB" id="2987506at2759"/>
<comment type="caution">
    <text evidence="1">The sequence shown here is derived from an EMBL/GenBank/DDBJ whole genome shotgun (WGS) entry which is preliminary data.</text>
</comment>
<organism evidence="1 2">
    <name type="scientific">Collybia nuda</name>
    <dbReference type="NCBI Taxonomy" id="64659"/>
    <lineage>
        <taxon>Eukaryota</taxon>
        <taxon>Fungi</taxon>
        <taxon>Dikarya</taxon>
        <taxon>Basidiomycota</taxon>
        <taxon>Agaricomycotina</taxon>
        <taxon>Agaricomycetes</taxon>
        <taxon>Agaricomycetidae</taxon>
        <taxon>Agaricales</taxon>
        <taxon>Tricholomatineae</taxon>
        <taxon>Clitocybaceae</taxon>
        <taxon>Collybia</taxon>
    </lineage>
</organism>
<gene>
    <name evidence="1" type="ORF">BDZ94DRAFT_1316168</name>
</gene>
<evidence type="ECO:0000313" key="1">
    <source>
        <dbReference type="EMBL" id="KAF9455496.1"/>
    </source>
</evidence>
<dbReference type="AlphaFoldDB" id="A0A9P6C7T7"/>
<dbReference type="EMBL" id="MU150642">
    <property type="protein sequence ID" value="KAF9455496.1"/>
    <property type="molecule type" value="Genomic_DNA"/>
</dbReference>
<proteinExistence type="predicted"/>
<name>A0A9P6C7T7_9AGAR</name>
<accession>A0A9P6C7T7</accession>
<dbReference type="Proteomes" id="UP000807353">
    <property type="component" value="Unassembled WGS sequence"/>
</dbReference>
<evidence type="ECO:0000313" key="2">
    <source>
        <dbReference type="Proteomes" id="UP000807353"/>
    </source>
</evidence>
<reference evidence="1" key="1">
    <citation type="submission" date="2020-11" db="EMBL/GenBank/DDBJ databases">
        <authorList>
            <consortium name="DOE Joint Genome Institute"/>
            <person name="Ahrendt S."/>
            <person name="Riley R."/>
            <person name="Andreopoulos W."/>
            <person name="Labutti K."/>
            <person name="Pangilinan J."/>
            <person name="Ruiz-Duenas F.J."/>
            <person name="Barrasa J.M."/>
            <person name="Sanchez-Garcia M."/>
            <person name="Camarero S."/>
            <person name="Miyauchi S."/>
            <person name="Serrano A."/>
            <person name="Linde D."/>
            <person name="Babiker R."/>
            <person name="Drula E."/>
            <person name="Ayuso-Fernandez I."/>
            <person name="Pacheco R."/>
            <person name="Padilla G."/>
            <person name="Ferreira P."/>
            <person name="Barriuso J."/>
            <person name="Kellner H."/>
            <person name="Castanera R."/>
            <person name="Alfaro M."/>
            <person name="Ramirez L."/>
            <person name="Pisabarro A.G."/>
            <person name="Kuo A."/>
            <person name="Tritt A."/>
            <person name="Lipzen A."/>
            <person name="He G."/>
            <person name="Yan M."/>
            <person name="Ng V."/>
            <person name="Cullen D."/>
            <person name="Martin F."/>
            <person name="Rosso M.-N."/>
            <person name="Henrissat B."/>
            <person name="Hibbett D."/>
            <person name="Martinez A.T."/>
            <person name="Grigoriev I.V."/>
        </authorList>
    </citation>
    <scope>NUCLEOTIDE SEQUENCE</scope>
    <source>
        <strain evidence="1">CBS 247.69</strain>
    </source>
</reference>
<keyword evidence="2" id="KW-1185">Reference proteome</keyword>
<protein>
    <submittedName>
        <fullName evidence="1">Uncharacterized protein</fullName>
    </submittedName>
</protein>
<sequence>MASTNTTYTLHVDLDNTQLNILQNSGFSLCIAKKVNNMYNVVWNSTSFIEKNTFQWTEDYALFGQVGFTSSALISAATNILPIEFRQTADFDSNGIFQDPQDSSGDSSFSVDNNYGPINFGVQAKLGGIFAPVYLDATPEVLGQESFTPVVSVMVWFDRTLSTSTMFTSSLSRAFEIDYTGIISQTVSYVTDANLNYGIWVFGDPTSGQELQYTPHKIYHPLTNIFKDPPFANDRNVIRSLLNQYLSFSAGELPQPSFLVQATVILPPSGDAKGAVAFLKAFLPMGVEADFKIPDDQAAGPNKVIIARLAWNKLVEMKTLIAGGNDVGKLEQLFKYTLNVYDPGYLSLKNFPLN</sequence>